<evidence type="ECO:0000256" key="4">
    <source>
        <dbReference type="ARBA" id="ARBA00022801"/>
    </source>
</evidence>
<dbReference type="InterPro" id="IPR043504">
    <property type="entry name" value="Peptidase_S1_PA_chymotrypsin"/>
</dbReference>
<dbReference type="CDD" id="cd21112">
    <property type="entry name" value="alphaLP-like"/>
    <property type="match status" value="1"/>
</dbReference>
<feature type="active site" description="Charge relay system" evidence="8">
    <location>
        <position position="327"/>
    </location>
</feature>
<keyword evidence="6" id="KW-0865">Zymogen</keyword>
<dbReference type="GO" id="GO:0006508">
    <property type="term" value="P:proteolysis"/>
    <property type="evidence" value="ECO:0007669"/>
    <property type="project" value="UniProtKB-KW"/>
</dbReference>
<accession>A0A837DBT8</accession>
<evidence type="ECO:0000256" key="1">
    <source>
        <dbReference type="ARBA" id="ARBA00007664"/>
    </source>
</evidence>
<dbReference type="OMA" id="IYASSWR"/>
<feature type="active site" description="Charge relay system" evidence="8">
    <location>
        <position position="225"/>
    </location>
</feature>
<keyword evidence="7 9" id="KW-1015">Disulfide bond</keyword>
<keyword evidence="3 10" id="KW-0732">Signal</keyword>
<dbReference type="InterPro" id="IPR009003">
    <property type="entry name" value="Peptidase_S1_PA"/>
</dbReference>
<evidence type="ECO:0000256" key="5">
    <source>
        <dbReference type="ARBA" id="ARBA00022825"/>
    </source>
</evidence>
<evidence type="ECO:0000256" key="9">
    <source>
        <dbReference type="PIRSR" id="PIRSR001134-2"/>
    </source>
</evidence>
<comment type="caution">
    <text evidence="12">The sequence shown here is derived from an EMBL/GenBank/DDBJ whole genome shotgun (WGS) entry which is preliminary data.</text>
</comment>
<keyword evidence="5" id="KW-0720">Serine protease</keyword>
<comment type="similarity">
    <text evidence="1">Belongs to the peptidase S1 family.</text>
</comment>
<feature type="active site" description="Charge relay system" evidence="8">
    <location>
        <position position="247"/>
    </location>
</feature>
<feature type="signal peptide" evidence="10">
    <location>
        <begin position="1"/>
        <end position="28"/>
    </location>
</feature>
<evidence type="ECO:0000259" key="11">
    <source>
        <dbReference type="Pfam" id="PF02983"/>
    </source>
</evidence>
<feature type="disulfide bond" evidence="9">
    <location>
        <begin position="285"/>
        <end position="295"/>
    </location>
</feature>
<gene>
    <name evidence="12" type="ORF">MINT15_19490</name>
</gene>
<feature type="domain" description="Peptidase S1A alpha-lytic prodomain" evidence="11">
    <location>
        <begin position="121"/>
        <end position="175"/>
    </location>
</feature>
<feature type="chain" id="PRO_5032276791" evidence="10">
    <location>
        <begin position="29"/>
        <end position="366"/>
    </location>
</feature>
<sequence length="366" mass="36753">MKKLMKSTVAAGACALVFGVVVPSTASAVTEPRIEGYSANVQNEAVSALIAERGVTQAEAETILRTQQHSVQALDTVLAQLGERAVDGYLDASGQPVVNVVSEAAAAVVERAGVTAKVVEHTAAELEAARAALESLPSVADTAIGTDPTTNQVVLTIGAEADDAEVAELLAEAERFGDRVRVDRVAGGFDVAIYGGEAITGGGSRCSAGFNVNSGGQNYIVDAGHCTGAVSQWNVGPSVGASFPGDDYGLIRNDTGSAPGAVSLYDGTVQQINSASNAYVGQSICKSGSTTGLTCGTVQAINVTVNYPQGAVHELVQTSASVNSGDSGGALFAGSVGLGITSGMGGGSSYFQPLTEALSAYGVSLN</sequence>
<protein>
    <submittedName>
        <fullName evidence="12">Trypsin</fullName>
    </submittedName>
</protein>
<dbReference type="PIRSF" id="PIRSF001134">
    <property type="entry name" value="Streptogrisin"/>
    <property type="match status" value="1"/>
</dbReference>
<dbReference type="GO" id="GO:0005576">
    <property type="term" value="C:extracellular region"/>
    <property type="evidence" value="ECO:0007669"/>
    <property type="project" value="InterPro"/>
</dbReference>
<dbReference type="AlphaFoldDB" id="A0A837DBT8"/>
<dbReference type="SMR" id="A0A837DBT8"/>
<proteinExistence type="inferred from homology"/>
<feature type="disulfide bond" evidence="9">
    <location>
        <begin position="206"/>
        <end position="226"/>
    </location>
</feature>
<evidence type="ECO:0000313" key="12">
    <source>
        <dbReference type="EMBL" id="KHF45067.1"/>
    </source>
</evidence>
<dbReference type="RefSeq" id="WP_012795865.1">
    <property type="nucleotide sequence ID" value="NZ_CALJZO010000017.1"/>
</dbReference>
<dbReference type="Proteomes" id="UP000030848">
    <property type="component" value="Unassembled WGS sequence"/>
</dbReference>
<dbReference type="PRINTS" id="PR00861">
    <property type="entry name" value="ALYTICPTASE"/>
</dbReference>
<dbReference type="OrthoDB" id="8781117at2"/>
<dbReference type="InterPro" id="IPR004236">
    <property type="entry name" value="Pept_S1_alpha_lytic"/>
</dbReference>
<dbReference type="GO" id="GO:0004252">
    <property type="term" value="F:serine-type endopeptidase activity"/>
    <property type="evidence" value="ECO:0007669"/>
    <property type="project" value="InterPro"/>
</dbReference>
<evidence type="ECO:0000313" key="13">
    <source>
        <dbReference type="Proteomes" id="UP000030848"/>
    </source>
</evidence>
<keyword evidence="4" id="KW-0378">Hydrolase</keyword>
<dbReference type="EMBL" id="JRZE01000003">
    <property type="protein sequence ID" value="KHF45067.1"/>
    <property type="molecule type" value="Genomic_DNA"/>
</dbReference>
<name>A0A837DBT8_9PSEU</name>
<organism evidence="12 13">
    <name type="scientific">Saccharomonospora viridis</name>
    <dbReference type="NCBI Taxonomy" id="1852"/>
    <lineage>
        <taxon>Bacteria</taxon>
        <taxon>Bacillati</taxon>
        <taxon>Actinomycetota</taxon>
        <taxon>Actinomycetes</taxon>
        <taxon>Pseudonocardiales</taxon>
        <taxon>Pseudonocardiaceae</taxon>
        <taxon>Saccharomonospora</taxon>
    </lineage>
</organism>
<keyword evidence="2" id="KW-0645">Protease</keyword>
<dbReference type="SUPFAM" id="SSF50494">
    <property type="entry name" value="Trypsin-like serine proteases"/>
    <property type="match status" value="1"/>
</dbReference>
<evidence type="ECO:0000256" key="7">
    <source>
        <dbReference type="ARBA" id="ARBA00023157"/>
    </source>
</evidence>
<evidence type="ECO:0000256" key="3">
    <source>
        <dbReference type="ARBA" id="ARBA00022729"/>
    </source>
</evidence>
<evidence type="ECO:0000256" key="2">
    <source>
        <dbReference type="ARBA" id="ARBA00022670"/>
    </source>
</evidence>
<evidence type="ECO:0000256" key="10">
    <source>
        <dbReference type="SAM" id="SignalP"/>
    </source>
</evidence>
<evidence type="ECO:0000256" key="6">
    <source>
        <dbReference type="ARBA" id="ARBA00023145"/>
    </source>
</evidence>
<dbReference type="InterPro" id="IPR001316">
    <property type="entry name" value="Pept_S1A_streptogrisin"/>
</dbReference>
<reference evidence="12 13" key="1">
    <citation type="submission" date="2014-10" db="EMBL/GenBank/DDBJ databases">
        <title>Genome sequence of Micropolyspora internatus JCM3315.</title>
        <authorList>
            <person name="Shin S.-K."/>
            <person name="Yi H."/>
        </authorList>
    </citation>
    <scope>NUCLEOTIDE SEQUENCE [LARGE SCALE GENOMIC DNA]</scope>
    <source>
        <strain evidence="12 13">JCM 3315</strain>
    </source>
</reference>
<dbReference type="Gene3D" id="2.40.10.10">
    <property type="entry name" value="Trypsin-like serine proteases"/>
    <property type="match status" value="2"/>
</dbReference>
<evidence type="ECO:0000256" key="8">
    <source>
        <dbReference type="PIRSR" id="PIRSR001134-1"/>
    </source>
</evidence>
<dbReference type="Pfam" id="PF02983">
    <property type="entry name" value="Pro_Al_protease"/>
    <property type="match status" value="1"/>
</dbReference>